<evidence type="ECO:0000313" key="4">
    <source>
        <dbReference type="EMBL" id="URE27406.1"/>
    </source>
</evidence>
<gene>
    <name evidence="4" type="ORF">MUK42_26333</name>
</gene>
<proteinExistence type="predicted"/>
<dbReference type="EMBL" id="CP097510">
    <property type="protein sequence ID" value="URE27406.1"/>
    <property type="molecule type" value="Genomic_DNA"/>
</dbReference>
<name>A0A9E7H603_9LILI</name>
<dbReference type="PANTHER" id="PTHR34121">
    <property type="entry name" value="MYOSIN-11"/>
    <property type="match status" value="1"/>
</dbReference>
<feature type="signal peptide" evidence="3">
    <location>
        <begin position="1"/>
        <end position="19"/>
    </location>
</feature>
<dbReference type="OrthoDB" id="2019255at2759"/>
<evidence type="ECO:0000256" key="1">
    <source>
        <dbReference type="SAM" id="Coils"/>
    </source>
</evidence>
<keyword evidence="1" id="KW-0175">Coiled coil</keyword>
<dbReference type="Proteomes" id="UP001055439">
    <property type="component" value="Chromosome 8"/>
</dbReference>
<dbReference type="PANTHER" id="PTHR34121:SF1">
    <property type="entry name" value="FILAMIN-A-INTERACTING PROTEIN 1"/>
    <property type="match status" value="1"/>
</dbReference>
<keyword evidence="5" id="KW-1185">Reference proteome</keyword>
<organism evidence="4 5">
    <name type="scientific">Musa troglodytarum</name>
    <name type="common">fe'i banana</name>
    <dbReference type="NCBI Taxonomy" id="320322"/>
    <lineage>
        <taxon>Eukaryota</taxon>
        <taxon>Viridiplantae</taxon>
        <taxon>Streptophyta</taxon>
        <taxon>Embryophyta</taxon>
        <taxon>Tracheophyta</taxon>
        <taxon>Spermatophyta</taxon>
        <taxon>Magnoliopsida</taxon>
        <taxon>Liliopsida</taxon>
        <taxon>Zingiberales</taxon>
        <taxon>Musaceae</taxon>
        <taxon>Musa</taxon>
    </lineage>
</organism>
<protein>
    <submittedName>
        <fullName evidence="4">Uncharacterized protein</fullName>
    </submittedName>
</protein>
<feature type="coiled-coil region" evidence="1">
    <location>
        <begin position="397"/>
        <end position="431"/>
    </location>
</feature>
<feature type="region of interest" description="Disordered" evidence="2">
    <location>
        <begin position="670"/>
        <end position="737"/>
    </location>
</feature>
<keyword evidence="3" id="KW-0732">Signal</keyword>
<accession>A0A9E7H603</accession>
<sequence>MIPSPLQTLLHLSSSSALALLLSSPPFLEPLVLSIVSFTMSWLRSAVNKAVEVGGKNNLTRTVKNYADTVVHHAGQAVAGGAKIFQDRMGIHNYRSFKQTVKRLEEAAVSYRGIERVQLLRRWLFALQETERVYGSSIDHKSLKQTPLLDESNSSHGNVSSILYVDTEVGGEPMNFRDVFLYSQALEGITLSMILEVPNDEEVSLLLEIFGHCLTGEKEIHNAIMSSIQDLAKAFSNYQEEVLVKREELLQFAQGAISGLKLNADITRLEYEVSKLREKVDGMEALQVPSGEDQVGTSEKTAFASVEALKKALAEVRICSRFEGLLLKKKKIKSGESLEIHSQKACLLFCCLRLNFLVDKLKVLADSLANSSSKAEKRILDHRHQKEEALNFRVAKANEVSEVEKELLAEIAGLEKQRDELEAQLKKVNISLAAVVGRLNKTREERDQFDEASNQIVLHLKTKEIELAKSVASCKAEADIVHVWINFLEDTWQLQSSYTDLKDRQISDELEKCGNCFLKLIKHHLSACKDELKPSIARISTFVENLTRINDRQYTYIFSPSRQWKAYYPIDRMPFAIMICRSEAMQNPDDKISKESNPRRYVEEEYLATETKIVTAFSVVDHMKELFYADRENGSRRDDLDAKELFESIEKMRLDFESIERPFLEIEVPEKLMRPSEDDSEEGSPAVRVSSSPKSRGVDSPKSSPRVVRISSSPKSKGVYSPKSSPRTASEILDPESEIAKLEMEFGKAGRDYSTEEIGGWEFDELEQELGPNKSFG</sequence>
<feature type="compositionally biased region" description="Low complexity" evidence="2">
    <location>
        <begin position="700"/>
        <end position="717"/>
    </location>
</feature>
<reference evidence="4" key="1">
    <citation type="submission" date="2022-05" db="EMBL/GenBank/DDBJ databases">
        <title>The Musa troglodytarum L. genome provides insights into the mechanism of non-climacteric behaviour and enrichment of carotenoids.</title>
        <authorList>
            <person name="Wang J."/>
        </authorList>
    </citation>
    <scope>NUCLEOTIDE SEQUENCE</scope>
    <source>
        <tissue evidence="4">Leaf</tissue>
    </source>
</reference>
<dbReference type="AlphaFoldDB" id="A0A9E7H603"/>
<feature type="chain" id="PRO_5039154043" evidence="3">
    <location>
        <begin position="20"/>
        <end position="777"/>
    </location>
</feature>
<evidence type="ECO:0000256" key="2">
    <source>
        <dbReference type="SAM" id="MobiDB-lite"/>
    </source>
</evidence>
<evidence type="ECO:0000256" key="3">
    <source>
        <dbReference type="SAM" id="SignalP"/>
    </source>
</evidence>
<evidence type="ECO:0000313" key="5">
    <source>
        <dbReference type="Proteomes" id="UP001055439"/>
    </source>
</evidence>